<gene>
    <name evidence="2" type="ORF">Tci_851641</name>
</gene>
<accession>A0A699RAX5</accession>
<evidence type="ECO:0000313" key="2">
    <source>
        <dbReference type="EMBL" id="GFC79671.1"/>
    </source>
</evidence>
<protein>
    <submittedName>
        <fullName evidence="2">Copia protein</fullName>
    </submittedName>
</protein>
<dbReference type="AlphaFoldDB" id="A0A699RAX5"/>
<name>A0A699RAX5_TANCI</name>
<feature type="non-terminal residue" evidence="2">
    <location>
        <position position="1"/>
    </location>
</feature>
<dbReference type="Pfam" id="PF07727">
    <property type="entry name" value="RVT_2"/>
    <property type="match status" value="1"/>
</dbReference>
<dbReference type="InterPro" id="IPR043502">
    <property type="entry name" value="DNA/RNA_pol_sf"/>
</dbReference>
<dbReference type="SUPFAM" id="SSF56672">
    <property type="entry name" value="DNA/RNA polymerases"/>
    <property type="match status" value="1"/>
</dbReference>
<proteinExistence type="predicted"/>
<evidence type="ECO:0000259" key="1">
    <source>
        <dbReference type="Pfam" id="PF07727"/>
    </source>
</evidence>
<organism evidence="2">
    <name type="scientific">Tanacetum cinerariifolium</name>
    <name type="common">Dalmatian daisy</name>
    <name type="synonym">Chrysanthemum cinerariifolium</name>
    <dbReference type="NCBI Taxonomy" id="118510"/>
    <lineage>
        <taxon>Eukaryota</taxon>
        <taxon>Viridiplantae</taxon>
        <taxon>Streptophyta</taxon>
        <taxon>Embryophyta</taxon>
        <taxon>Tracheophyta</taxon>
        <taxon>Spermatophyta</taxon>
        <taxon>Magnoliopsida</taxon>
        <taxon>eudicotyledons</taxon>
        <taxon>Gunneridae</taxon>
        <taxon>Pentapetalae</taxon>
        <taxon>asterids</taxon>
        <taxon>campanulids</taxon>
        <taxon>Asterales</taxon>
        <taxon>Asteraceae</taxon>
        <taxon>Asteroideae</taxon>
        <taxon>Anthemideae</taxon>
        <taxon>Anthemidinae</taxon>
        <taxon>Tanacetum</taxon>
    </lineage>
</organism>
<comment type="caution">
    <text evidence="2">The sequence shown here is derived from an EMBL/GenBank/DDBJ whole genome shotgun (WGS) entry which is preliminary data.</text>
</comment>
<dbReference type="InterPro" id="IPR013103">
    <property type="entry name" value="RVT_2"/>
</dbReference>
<feature type="domain" description="Reverse transcriptase Ty1/copia-type" evidence="1">
    <location>
        <begin position="7"/>
        <end position="170"/>
    </location>
</feature>
<sequence length="171" mass="19744">YSKQISSVAKGYAQKEGVDFEESFAPVARLEAVRLFIGYAAQMDVKIAFLYGPLKEEVYVNQPDGFVDPYHPDKVYRLKKALYGLKQVPRALYDELSKFLLSKGFTKGSIDPTLFITKHRGEILLVQIYVDDIIFGSTNPNLSKRFEKLMHSKFEMFMMGELEFFLEIQIY</sequence>
<reference evidence="2" key="1">
    <citation type="journal article" date="2019" name="Sci. Rep.">
        <title>Draft genome of Tanacetum cinerariifolium, the natural source of mosquito coil.</title>
        <authorList>
            <person name="Yamashiro T."/>
            <person name="Shiraishi A."/>
            <person name="Satake H."/>
            <person name="Nakayama K."/>
        </authorList>
    </citation>
    <scope>NUCLEOTIDE SEQUENCE</scope>
</reference>
<dbReference type="EMBL" id="BKCJ011071501">
    <property type="protein sequence ID" value="GFC79671.1"/>
    <property type="molecule type" value="Genomic_DNA"/>
</dbReference>